<dbReference type="SUPFAM" id="SSF88659">
    <property type="entry name" value="Sigma3 and sigma4 domains of RNA polymerase sigma factors"/>
    <property type="match status" value="1"/>
</dbReference>
<evidence type="ECO:0000313" key="7">
    <source>
        <dbReference type="Proteomes" id="UP000199622"/>
    </source>
</evidence>
<accession>A0A1H4WJY7</accession>
<gene>
    <name evidence="6" type="ORF">SAMN04489727_5638</name>
</gene>
<evidence type="ECO:0000256" key="2">
    <source>
        <dbReference type="ARBA" id="ARBA00023015"/>
    </source>
</evidence>
<dbReference type="InterPro" id="IPR036388">
    <property type="entry name" value="WH-like_DNA-bd_sf"/>
</dbReference>
<keyword evidence="2" id="KW-0805">Transcription regulation</keyword>
<dbReference type="OrthoDB" id="4350410at2"/>
<keyword evidence="3" id="KW-0731">Sigma factor</keyword>
<comment type="similarity">
    <text evidence="1">Belongs to the sigma-70 factor family. ECF subfamily.</text>
</comment>
<evidence type="ECO:0000313" key="6">
    <source>
        <dbReference type="EMBL" id="SEC92961.1"/>
    </source>
</evidence>
<organism evidence="6 7">
    <name type="scientific">Amycolatopsis tolypomycina</name>
    <dbReference type="NCBI Taxonomy" id="208445"/>
    <lineage>
        <taxon>Bacteria</taxon>
        <taxon>Bacillati</taxon>
        <taxon>Actinomycetota</taxon>
        <taxon>Actinomycetes</taxon>
        <taxon>Pseudonocardiales</taxon>
        <taxon>Pseudonocardiaceae</taxon>
        <taxon>Amycolatopsis</taxon>
    </lineage>
</organism>
<dbReference type="GO" id="GO:0000428">
    <property type="term" value="C:DNA-directed RNA polymerase complex"/>
    <property type="evidence" value="ECO:0007669"/>
    <property type="project" value="UniProtKB-KW"/>
</dbReference>
<dbReference type="InterPro" id="IPR013249">
    <property type="entry name" value="RNA_pol_sigma70_r4_t2"/>
</dbReference>
<keyword evidence="7" id="KW-1185">Reference proteome</keyword>
<evidence type="ECO:0000256" key="4">
    <source>
        <dbReference type="ARBA" id="ARBA00023163"/>
    </source>
</evidence>
<feature type="domain" description="RNA polymerase sigma factor 70 region 4 type 2" evidence="5">
    <location>
        <begin position="79"/>
        <end position="126"/>
    </location>
</feature>
<proteinExistence type="inferred from homology"/>
<dbReference type="STRING" id="208445.SAMN04489727_5638"/>
<dbReference type="Proteomes" id="UP000199622">
    <property type="component" value="Unassembled WGS sequence"/>
</dbReference>
<dbReference type="AlphaFoldDB" id="A0A1H4WJY7"/>
<protein>
    <submittedName>
        <fullName evidence="6">DNA-directed RNA polymerase specialized sigma subunit, sigma24 family</fullName>
    </submittedName>
</protein>
<name>A0A1H4WJY7_9PSEU</name>
<keyword evidence="6" id="KW-0240">DNA-directed RNA polymerase</keyword>
<reference evidence="7" key="1">
    <citation type="submission" date="2016-10" db="EMBL/GenBank/DDBJ databases">
        <authorList>
            <person name="Varghese N."/>
            <person name="Submissions S."/>
        </authorList>
    </citation>
    <scope>NUCLEOTIDE SEQUENCE [LARGE SCALE GENOMIC DNA]</scope>
    <source>
        <strain evidence="7">DSM 44544</strain>
    </source>
</reference>
<sequence length="186" mass="20155">MNTPKAAPGDQDVLFRALFAEHFGRLARLAHLLGADDAEGIAQEAFVRLRGAPDDRAITRLRATVVRLTRRRPVRPRPALEGLSRRQREVVVLRYGLELSTTDIAEIVARTPATVEATIGCALQKLRRRETRAPGRPLLKHVTQAAALAVAASVTATGVFATARQLSGPPDVSRPVVWVRHAAGSP</sequence>
<dbReference type="GO" id="GO:0016987">
    <property type="term" value="F:sigma factor activity"/>
    <property type="evidence" value="ECO:0007669"/>
    <property type="project" value="UniProtKB-KW"/>
</dbReference>
<dbReference type="SUPFAM" id="SSF88946">
    <property type="entry name" value="Sigma2 domain of RNA polymerase sigma factors"/>
    <property type="match status" value="1"/>
</dbReference>
<dbReference type="InterPro" id="IPR013324">
    <property type="entry name" value="RNA_pol_sigma_r3/r4-like"/>
</dbReference>
<dbReference type="Pfam" id="PF08281">
    <property type="entry name" value="Sigma70_r4_2"/>
    <property type="match status" value="1"/>
</dbReference>
<keyword evidence="4" id="KW-0804">Transcription</keyword>
<evidence type="ECO:0000256" key="3">
    <source>
        <dbReference type="ARBA" id="ARBA00023082"/>
    </source>
</evidence>
<dbReference type="Gene3D" id="1.10.10.10">
    <property type="entry name" value="Winged helix-like DNA-binding domain superfamily/Winged helix DNA-binding domain"/>
    <property type="match status" value="1"/>
</dbReference>
<dbReference type="CDD" id="cd06171">
    <property type="entry name" value="Sigma70_r4"/>
    <property type="match status" value="1"/>
</dbReference>
<dbReference type="EMBL" id="FNSO01000004">
    <property type="protein sequence ID" value="SEC92961.1"/>
    <property type="molecule type" value="Genomic_DNA"/>
</dbReference>
<evidence type="ECO:0000256" key="1">
    <source>
        <dbReference type="ARBA" id="ARBA00010641"/>
    </source>
</evidence>
<evidence type="ECO:0000259" key="5">
    <source>
        <dbReference type="Pfam" id="PF08281"/>
    </source>
</evidence>
<dbReference type="GO" id="GO:0003677">
    <property type="term" value="F:DNA binding"/>
    <property type="evidence" value="ECO:0007669"/>
    <property type="project" value="InterPro"/>
</dbReference>
<dbReference type="InterPro" id="IPR013325">
    <property type="entry name" value="RNA_pol_sigma_r2"/>
</dbReference>
<dbReference type="GO" id="GO:0006352">
    <property type="term" value="P:DNA-templated transcription initiation"/>
    <property type="evidence" value="ECO:0007669"/>
    <property type="project" value="InterPro"/>
</dbReference>
<dbReference type="RefSeq" id="WP_091312679.1">
    <property type="nucleotide sequence ID" value="NZ_FNSO01000004.1"/>
</dbReference>